<reference evidence="1 2" key="1">
    <citation type="submission" date="2017-09" db="EMBL/GenBank/DDBJ databases">
        <title>Large-scale bioinformatics analysis of Bacillus genomes uncovers conserved roles of natural products in bacterial physiology.</title>
        <authorList>
            <consortium name="Agbiome Team Llc"/>
            <person name="Bleich R.M."/>
            <person name="Grubbs K.J."/>
            <person name="Santa Maria K.C."/>
            <person name="Allen S.E."/>
            <person name="Farag S."/>
            <person name="Shank E.A."/>
            <person name="Bowers A."/>
        </authorList>
    </citation>
    <scope>NUCLEOTIDE SEQUENCE [LARGE SCALE GENOMIC DNA]</scope>
    <source>
        <strain evidence="1 2">AFS092789</strain>
    </source>
</reference>
<organism evidence="1 2">
    <name type="scientific">Bacillus cereus</name>
    <dbReference type="NCBI Taxonomy" id="1396"/>
    <lineage>
        <taxon>Bacteria</taxon>
        <taxon>Bacillati</taxon>
        <taxon>Bacillota</taxon>
        <taxon>Bacilli</taxon>
        <taxon>Bacillales</taxon>
        <taxon>Bacillaceae</taxon>
        <taxon>Bacillus</taxon>
        <taxon>Bacillus cereus group</taxon>
    </lineage>
</organism>
<dbReference type="Proteomes" id="UP000219922">
    <property type="component" value="Unassembled WGS sequence"/>
</dbReference>
<comment type="caution">
    <text evidence="1">The sequence shown here is derived from an EMBL/GenBank/DDBJ whole genome shotgun (WGS) entry which is preliminary data.</text>
</comment>
<sequence>MKQNACPQCECQNIKKGVMFSGVAKVNMYSPNNLRDKPSPMSAEYCGDCGYVLAFYVDEPKTLK</sequence>
<dbReference type="RefSeq" id="WP_098007267.1">
    <property type="nucleotide sequence ID" value="NZ_NUJB01000045.1"/>
</dbReference>
<evidence type="ECO:0000313" key="1">
    <source>
        <dbReference type="EMBL" id="PDZ94136.1"/>
    </source>
</evidence>
<dbReference type="AlphaFoldDB" id="A0A9X6SS74"/>
<gene>
    <name evidence="1" type="ORF">CON36_35370</name>
</gene>
<protein>
    <submittedName>
        <fullName evidence="1">Acetyltransferase</fullName>
    </submittedName>
</protein>
<name>A0A9X6SS74_BACCE</name>
<dbReference type="EMBL" id="NVMX01000252">
    <property type="protein sequence ID" value="PDZ94136.1"/>
    <property type="molecule type" value="Genomic_DNA"/>
</dbReference>
<evidence type="ECO:0000313" key="2">
    <source>
        <dbReference type="Proteomes" id="UP000219922"/>
    </source>
</evidence>
<proteinExistence type="predicted"/>
<accession>A0A9X6SS74</accession>